<gene>
    <name evidence="2" type="ORF">BN869_000000890_1</name>
</gene>
<dbReference type="CDD" id="cd08948">
    <property type="entry name" value="5beta-POR_like_SDR_a"/>
    <property type="match status" value="1"/>
</dbReference>
<dbReference type="InterPro" id="IPR055222">
    <property type="entry name" value="PRISE-like_Rossmann-fold"/>
</dbReference>
<proteinExistence type="predicted"/>
<accession>A0A0B7JQ76</accession>
<dbReference type="SUPFAM" id="SSF51735">
    <property type="entry name" value="NAD(P)-binding Rossmann-fold domains"/>
    <property type="match status" value="1"/>
</dbReference>
<organism evidence="2">
    <name type="scientific">Bionectria ochroleuca</name>
    <name type="common">Gliocladium roseum</name>
    <dbReference type="NCBI Taxonomy" id="29856"/>
    <lineage>
        <taxon>Eukaryota</taxon>
        <taxon>Fungi</taxon>
        <taxon>Dikarya</taxon>
        <taxon>Ascomycota</taxon>
        <taxon>Pezizomycotina</taxon>
        <taxon>Sordariomycetes</taxon>
        <taxon>Hypocreomycetidae</taxon>
        <taxon>Hypocreales</taxon>
        <taxon>Bionectriaceae</taxon>
        <taxon>Clonostachys</taxon>
    </lineage>
</organism>
<dbReference type="Gene3D" id="3.40.50.720">
    <property type="entry name" value="NAD(P)-binding Rossmann-like Domain"/>
    <property type="match status" value="1"/>
</dbReference>
<dbReference type="PANTHER" id="PTHR32487">
    <property type="entry name" value="3-OXO-DELTA(4,5)-STEROID 5-BETA-REDUCTASE"/>
    <property type="match status" value="1"/>
</dbReference>
<sequence>MPPKVALIFGASGVTGWAFVNEILNDYPEKGIWSGVHALTNRPLSAEKAFWPKDDRLVITSGIDLLEGTQENLESKLGSTPGIEKVTHVFYLAYKANTDNPQEVRENVDMFKRAIIASDKLCPNLEFVVNQTGAKTYGCHLLRNRPNYLVPPFHEDGVKLGEPESATLFYYPMLDWLAEYSKNKPWSWAETRPDIIIGFVPNQNWYSLGMALGFFLSLYREINGEGAECPFPGTGASWLAKSQDSSSDMIARQTLHIALSPDTPKGHAYNVADEQAPHCWRDKWPVLCSLFGLKGVKLPEDNPIEVRRYIKENYRRWEEMETKYGLQSGQADNERVFPGFEYFLITQFDTDRWYDMSRLYKEAGFTEERSAKQAWSPVFDRMRVAKLIPAEFR</sequence>
<dbReference type="EMBL" id="CDPU01000001">
    <property type="protein sequence ID" value="CEO44835.1"/>
    <property type="molecule type" value="Genomic_DNA"/>
</dbReference>
<dbReference type="Pfam" id="PF22917">
    <property type="entry name" value="PRISE"/>
    <property type="match status" value="1"/>
</dbReference>
<feature type="domain" description="PRISE-like Rossmann-fold" evidence="1">
    <location>
        <begin position="6"/>
        <end position="389"/>
    </location>
</feature>
<dbReference type="InterPro" id="IPR036291">
    <property type="entry name" value="NAD(P)-bd_dom_sf"/>
</dbReference>
<evidence type="ECO:0000259" key="1">
    <source>
        <dbReference type="Pfam" id="PF22917"/>
    </source>
</evidence>
<evidence type="ECO:0000313" key="2">
    <source>
        <dbReference type="EMBL" id="CEO44835.1"/>
    </source>
</evidence>
<dbReference type="AlphaFoldDB" id="A0A0B7JQ76"/>
<protein>
    <recommendedName>
        <fullName evidence="1">PRISE-like Rossmann-fold domain-containing protein</fullName>
    </recommendedName>
</protein>
<dbReference type="PANTHER" id="PTHR32487:SF8">
    <property type="entry name" value="NAD-DEPENDENT EPIMERASE_DEHYDRATASE DOMAIN-CONTAINING PROTEIN"/>
    <property type="match status" value="1"/>
</dbReference>
<reference evidence="2" key="1">
    <citation type="submission" date="2015-01" db="EMBL/GenBank/DDBJ databases">
        <authorList>
            <person name="Durling Mikael"/>
        </authorList>
    </citation>
    <scope>NUCLEOTIDE SEQUENCE</scope>
</reference>
<name>A0A0B7JQ76_BIOOC</name>